<sequence>MDCGLGCLSPKRVIYACSHLLLIQELRAHIPQASPDFKNRISVTFLARKKPFKKRMLTVSKALLTNE</sequence>
<dbReference type="AlphaFoldDB" id="C9YGA2"/>
<evidence type="ECO:0000313" key="1">
    <source>
        <dbReference type="EMBL" id="CBA33231.1"/>
    </source>
</evidence>
<protein>
    <submittedName>
        <fullName evidence="1">Uncharacterized protein</fullName>
    </submittedName>
</protein>
<proteinExistence type="predicted"/>
<accession>C9YGA2</accession>
<gene>
    <name evidence="1" type="ORF">Csp_B18020</name>
</gene>
<dbReference type="EMBL" id="FN543108">
    <property type="protein sequence ID" value="CBA33231.1"/>
    <property type="molecule type" value="Genomic_DNA"/>
</dbReference>
<reference evidence="1" key="1">
    <citation type="journal article" date="2010" name="Nature">
        <title>The Dynamic genome of Hydra.</title>
        <authorList>
            <person name="Chapman J.A."/>
            <person name="Kirkness E.F."/>
            <person name="Simakov O."/>
            <person name="Hampson S.E."/>
            <person name="Mitros T."/>
            <person name="Weinmaier T."/>
            <person name="Rattei T."/>
            <person name="Balasubramanian P.G."/>
            <person name="Borman J."/>
            <person name="Busam D."/>
            <person name="Disbennett K."/>
            <person name="Pfannkoch C."/>
            <person name="Sumin N."/>
            <person name="Sutton G."/>
            <person name="Viswanathan L."/>
            <person name="Walenz B."/>
            <person name="Goodstein D.M."/>
            <person name="Hellsten U."/>
            <person name="Kawashima T."/>
            <person name="Prochnik S.E."/>
            <person name="Putnam N.H."/>
            <person name="Shu S."/>
            <person name="Blumberg B."/>
            <person name="Dana C.E."/>
            <person name="Gee L."/>
            <person name="Kibler D.F."/>
            <person name="Law L."/>
            <person name="Lindgens D."/>
            <person name="Martinez D.E."/>
            <person name="Peng J."/>
            <person name="Wigge P.A."/>
            <person name="Bertulat B."/>
            <person name="Guder C."/>
            <person name="Nakamura Y."/>
            <person name="Ozbek S."/>
            <person name="Watanabe H."/>
            <person name="Khalturin K."/>
            <person name="Hemmrich G."/>
            <person name="Franke A."/>
            <person name="Augustin R."/>
            <person name="Fraune S."/>
            <person name="Hayakawa E."/>
            <person name="Hayakawa S."/>
            <person name="Hirose M."/>
            <person name="Hwang J."/>
            <person name="Ikeo K."/>
            <person name="Nishimiya-Fujisawa C."/>
            <person name="Ogura A."/>
            <person name="Takahashi T."/>
            <person name="Steinmetz P.R."/>
            <person name="Zhang X."/>
            <person name="Aufschnaiter R."/>
            <person name="Eder M.K."/>
            <person name="Gorny A.K."/>
            <person name="Salvenmoser W."/>
            <person name="Heimberg A.M."/>
            <person name="Wheeler B.M."/>
            <person name="Peterson K.J."/>
            <person name="Boettger A."/>
            <person name="Tischler P."/>
            <person name="Wolf A."/>
            <person name="Gojobori T."/>
            <person name="Remington K.A."/>
            <person name="Strausberg R.L."/>
            <person name="Venter J."/>
            <person name="Technau U."/>
            <person name="Hobmayer B."/>
            <person name="Bosch T.C."/>
            <person name="Holstein T.W."/>
            <person name="Fujisawa T."/>
            <person name="Bode H.R."/>
            <person name="David C.N."/>
            <person name="Rokhsar D.S."/>
            <person name="Steele R.E."/>
        </authorList>
    </citation>
    <scope>NUCLEOTIDE SEQUENCE</scope>
</reference>
<name>C9YGA2_CURXX</name>
<organism evidence="1">
    <name type="scientific">Curvibacter symbiont subsp. Hydra magnipapillata</name>
    <dbReference type="NCBI Taxonomy" id="667019"/>
    <lineage>
        <taxon>Bacteria</taxon>
        <taxon>Pseudomonadati</taxon>
        <taxon>Pseudomonadota</taxon>
        <taxon>Betaproteobacteria</taxon>
        <taxon>Burkholderiales</taxon>
        <taxon>Comamonadaceae</taxon>
        <taxon>Curvibacter</taxon>
    </lineage>
</organism>